<name>A0A0U1M5Z1_TALIS</name>
<dbReference type="EMBL" id="CVMT01000009">
    <property type="protein sequence ID" value="CRG91023.1"/>
    <property type="molecule type" value="Genomic_DNA"/>
</dbReference>
<evidence type="ECO:0000313" key="2">
    <source>
        <dbReference type="EMBL" id="CRG91023.1"/>
    </source>
</evidence>
<feature type="signal peptide" evidence="1">
    <location>
        <begin position="1"/>
        <end position="19"/>
    </location>
</feature>
<accession>A0A0U1M5Z1</accession>
<organism evidence="2 3">
    <name type="scientific">Talaromyces islandicus</name>
    <name type="common">Penicillium islandicum</name>
    <dbReference type="NCBI Taxonomy" id="28573"/>
    <lineage>
        <taxon>Eukaryota</taxon>
        <taxon>Fungi</taxon>
        <taxon>Dikarya</taxon>
        <taxon>Ascomycota</taxon>
        <taxon>Pezizomycotina</taxon>
        <taxon>Eurotiomycetes</taxon>
        <taxon>Eurotiomycetidae</taxon>
        <taxon>Eurotiales</taxon>
        <taxon>Trichocomaceae</taxon>
        <taxon>Talaromyces</taxon>
        <taxon>Talaromyces sect. Islandici</taxon>
    </lineage>
</organism>
<keyword evidence="1" id="KW-0732">Signal</keyword>
<proteinExistence type="predicted"/>
<evidence type="ECO:0000256" key="1">
    <source>
        <dbReference type="SAM" id="SignalP"/>
    </source>
</evidence>
<dbReference type="AlphaFoldDB" id="A0A0U1M5Z1"/>
<protein>
    <submittedName>
        <fullName evidence="2">Multicopy suppressor of chk1 protein 1</fullName>
    </submittedName>
</protein>
<dbReference type="InterPro" id="IPR053161">
    <property type="entry name" value="Ulvan_degrading_GH"/>
</dbReference>
<dbReference type="PANTHER" id="PTHR36848:SF2">
    <property type="entry name" value="SECRETED PROTEIN"/>
    <property type="match status" value="1"/>
</dbReference>
<sequence>MWSYFVLLSLIGLFHQGQSTSNDQANGLFVDSSFQNPSAHVRPRFRYWLPDASVSKSKIQEDIKAAGSIGAGGVEFLSFYNYGGHLDSTPGTNWSTYAFGTPPFNELFVTALQAHKEAGLVMDFAVGPNQGQGVPAKIDDQGLQWDLHPSFMTVPDNGIFDAVPNGWGSGELVALISAELISSRNETSYQLLVLKSGTLEDQTNQVSKNGHVLLNFESHKTHVLFAFYQSQTLEQNVYFPSSVHNTIWDNGSFTVDHFSARGAETVIKFWEEHILPSGVDDLLSQSANETNTCEGWEDSIEITWNISWTPSLPQTFKARHGYPLEPYLPLIMFGNNNIAQQSSDPGLIQCVLDTADRGIGYVNDFRQSLEDGYREYLVQYSEWLKSRLNLQMSAQVSYNLPMNMLKNIPYTDVPECESLGFNNNIDAYRQYSGPALLSGKKIISNEMGAERLQAFRYHFIDLLWSINRAAAGGINQVVLHGQTYSGNYTGTTWPGYVPFSYIFSEIYSQKHPAWDHGFSDVLNYVARLQYAQQHGQPKADIAIYYETSATETAIPTKYTSSDLIDKGFSYYYLTEDNLNLPQATIKGGNLAPQGPAFKAFVLDSAVGNMTLTAVKRMQGYAKAGLPIIIASDDLGYYASRDSRDKQAVLQEIYSLKKMRNVYTVARGQVANQLANIGITPQIQVQTNGTWYTTWREGSDGTDFAFILCDMTASQGQISVATTKTPILYDPWTGGHKHFLQYWRDGERTVIPLQLAGNQTIVIGFGNKARNSHTHAIQLPTNVLGYIYSDENGYQLQIGTGYSSRPLILSNGRKIQIPTNPAPSPVFKLMNWTLTAEHWEAPRDIYDPSVSAVKYNTTHELPALVSWTDIPQLANTSGIGYYETTFDWPITRDSQDKGAFITLPIVPHGARVYMNGHRVPAFDYNAPKSDIGSYLVLGKNKVLIEVPTTMWNYLLSIMPELRTAGNAPLLLTYFRDQIPGTQANGLVGSVDITPYVSYDLH</sequence>
<dbReference type="OMA" id="FYAAVHF"/>
<keyword evidence="3" id="KW-1185">Reference proteome</keyword>
<dbReference type="STRING" id="28573.A0A0U1M5Z1"/>
<dbReference type="Gene3D" id="2.60.120.260">
    <property type="entry name" value="Galactose-binding domain-like"/>
    <property type="match status" value="1"/>
</dbReference>
<dbReference type="SUPFAM" id="SSF49785">
    <property type="entry name" value="Galactose-binding domain-like"/>
    <property type="match status" value="1"/>
</dbReference>
<dbReference type="PANTHER" id="PTHR36848">
    <property type="entry name" value="DNA-BINDING PROTEIN (PUTATIVE SECRETED PROTEIN)-RELATED"/>
    <property type="match status" value="1"/>
</dbReference>
<gene>
    <name evidence="2" type="ORF">PISL3812_08071</name>
</gene>
<dbReference type="Proteomes" id="UP000054383">
    <property type="component" value="Unassembled WGS sequence"/>
</dbReference>
<dbReference type="OrthoDB" id="4216307at2759"/>
<reference evidence="2 3" key="1">
    <citation type="submission" date="2015-04" db="EMBL/GenBank/DDBJ databases">
        <authorList>
            <person name="Syromyatnikov M.Y."/>
            <person name="Popov V.N."/>
        </authorList>
    </citation>
    <scope>NUCLEOTIDE SEQUENCE [LARGE SCALE GENOMIC DNA]</scope>
    <source>
        <strain evidence="2">WF-38-12</strain>
    </source>
</reference>
<evidence type="ECO:0000313" key="3">
    <source>
        <dbReference type="Proteomes" id="UP000054383"/>
    </source>
</evidence>
<dbReference type="Pfam" id="PF17132">
    <property type="entry name" value="Glyco_hydro_106"/>
    <property type="match status" value="1"/>
</dbReference>
<feature type="chain" id="PRO_5006711577" evidence="1">
    <location>
        <begin position="20"/>
        <end position="1000"/>
    </location>
</feature>
<dbReference type="InterPro" id="IPR008979">
    <property type="entry name" value="Galactose-bd-like_sf"/>
</dbReference>